<evidence type="ECO:0000313" key="3">
    <source>
        <dbReference type="Proteomes" id="UP000886595"/>
    </source>
</evidence>
<feature type="domain" description="Endonuclease/exonuclease/phosphatase" evidence="1">
    <location>
        <begin position="17"/>
        <end position="135"/>
    </location>
</feature>
<accession>A0A8X7QLK1</accession>
<dbReference type="SUPFAM" id="SSF56219">
    <property type="entry name" value="DNase I-like"/>
    <property type="match status" value="1"/>
</dbReference>
<dbReference type="Pfam" id="PF03372">
    <property type="entry name" value="Exo_endo_phos"/>
    <property type="match status" value="1"/>
</dbReference>
<dbReference type="AlphaFoldDB" id="A0A8X7QLK1"/>
<evidence type="ECO:0000259" key="1">
    <source>
        <dbReference type="Pfam" id="PF03372"/>
    </source>
</evidence>
<protein>
    <recommendedName>
        <fullName evidence="1">Endonuclease/exonuclease/phosphatase domain-containing protein</fullName>
    </recommendedName>
</protein>
<organism evidence="2 3">
    <name type="scientific">Brassica carinata</name>
    <name type="common">Ethiopian mustard</name>
    <name type="synonym">Abyssinian cabbage</name>
    <dbReference type="NCBI Taxonomy" id="52824"/>
    <lineage>
        <taxon>Eukaryota</taxon>
        <taxon>Viridiplantae</taxon>
        <taxon>Streptophyta</taxon>
        <taxon>Embryophyta</taxon>
        <taxon>Tracheophyta</taxon>
        <taxon>Spermatophyta</taxon>
        <taxon>Magnoliopsida</taxon>
        <taxon>eudicotyledons</taxon>
        <taxon>Gunneridae</taxon>
        <taxon>Pentapetalae</taxon>
        <taxon>rosids</taxon>
        <taxon>malvids</taxon>
        <taxon>Brassicales</taxon>
        <taxon>Brassicaceae</taxon>
        <taxon>Brassiceae</taxon>
        <taxon>Brassica</taxon>
    </lineage>
</organism>
<evidence type="ECO:0000313" key="2">
    <source>
        <dbReference type="EMBL" id="KAG2270078.1"/>
    </source>
</evidence>
<keyword evidence="3" id="KW-1185">Reference proteome</keyword>
<dbReference type="PANTHER" id="PTHR33710:SF62">
    <property type="entry name" value="DUF4283 DOMAIN PROTEIN"/>
    <property type="match status" value="1"/>
</dbReference>
<dbReference type="Gene3D" id="3.60.10.10">
    <property type="entry name" value="Endonuclease/exonuclease/phosphatase"/>
    <property type="match status" value="1"/>
</dbReference>
<gene>
    <name evidence="2" type="ORF">Bca52824_064633</name>
</gene>
<dbReference type="Proteomes" id="UP000886595">
    <property type="component" value="Unassembled WGS sequence"/>
</dbReference>
<dbReference type="PANTHER" id="PTHR33710">
    <property type="entry name" value="BNAC02G09200D PROTEIN"/>
    <property type="match status" value="1"/>
</dbReference>
<reference evidence="2 3" key="1">
    <citation type="submission" date="2020-02" db="EMBL/GenBank/DDBJ databases">
        <authorList>
            <person name="Ma Q."/>
            <person name="Huang Y."/>
            <person name="Song X."/>
            <person name="Pei D."/>
        </authorList>
    </citation>
    <scope>NUCLEOTIDE SEQUENCE [LARGE SCALE GENOMIC DNA]</scope>
    <source>
        <strain evidence="2">Sxm20200214</strain>
        <tissue evidence="2">Leaf</tissue>
    </source>
</reference>
<dbReference type="GO" id="GO:0003824">
    <property type="term" value="F:catalytic activity"/>
    <property type="evidence" value="ECO:0007669"/>
    <property type="project" value="InterPro"/>
</dbReference>
<dbReference type="InterPro" id="IPR036691">
    <property type="entry name" value="Endo/exonu/phosph_ase_sf"/>
</dbReference>
<comment type="caution">
    <text evidence="2">The sequence shown here is derived from an EMBL/GenBank/DDBJ whole genome shotgun (WGS) entry which is preliminary data.</text>
</comment>
<dbReference type="EMBL" id="JAAMPC010000013">
    <property type="protein sequence ID" value="KAG2270078.1"/>
    <property type="molecule type" value="Genomic_DNA"/>
</dbReference>
<sequence>MDLKILWQDKSFYLTCVYGEPIKGRRSDVWERITRIGTLRTGPWVMTGDFNELTDSSEKIGGAERGEEKGKDFRQMLRACGLWNIKHIGYQFSWAGTRNNETVQCRLDRTVANQECSDKFPKASATYLQKVCSDHSPVLTTLVERLWKNRANFKYDQRWIKREGFSDTVNQSWKRQASWQGSLLGR</sequence>
<name>A0A8X7QLK1_BRACI</name>
<proteinExistence type="predicted"/>
<dbReference type="OrthoDB" id="1110142at2759"/>
<dbReference type="InterPro" id="IPR005135">
    <property type="entry name" value="Endo/exonuclease/phosphatase"/>
</dbReference>